<gene>
    <name evidence="9" type="primary">LOC105843589</name>
</gene>
<keyword evidence="8" id="KW-1185">Reference proteome</keyword>
<feature type="transmembrane region" description="Helical" evidence="6">
    <location>
        <begin position="104"/>
        <end position="122"/>
    </location>
</feature>
<evidence type="ECO:0000256" key="4">
    <source>
        <dbReference type="ARBA" id="ARBA00022989"/>
    </source>
</evidence>
<name>A0ABM4BZA9_HYDVU</name>
<evidence type="ECO:0000256" key="2">
    <source>
        <dbReference type="ARBA" id="ARBA00006565"/>
    </source>
</evidence>
<keyword evidence="4 6" id="KW-1133">Transmembrane helix</keyword>
<evidence type="ECO:0000256" key="6">
    <source>
        <dbReference type="SAM" id="Phobius"/>
    </source>
</evidence>
<dbReference type="RefSeq" id="XP_065654601.1">
    <property type="nucleotide sequence ID" value="XM_065798529.1"/>
</dbReference>
<evidence type="ECO:0000313" key="8">
    <source>
        <dbReference type="Proteomes" id="UP001652625"/>
    </source>
</evidence>
<feature type="domain" description="CWH43-like N-terminal" evidence="7">
    <location>
        <begin position="17"/>
        <end position="219"/>
    </location>
</feature>
<evidence type="ECO:0000256" key="1">
    <source>
        <dbReference type="ARBA" id="ARBA00004127"/>
    </source>
</evidence>
<dbReference type="PANTHER" id="PTHR21324:SF2">
    <property type="entry name" value="EG:22E5.9 PROTEIN"/>
    <property type="match status" value="1"/>
</dbReference>
<sequence length="266" mass="30454">MNEKNLKKTNFKGLYGVLIASVVIPAITFCVSLAVGYKSQTINSTYTPFVSETGDQKPNSSIFTLGLSLSGMMTLVIIIIRFYQVKFYFTDRIEYFSRINQFSLICGITLVFGEFIVAAFQLSNVTPIHFLGAGMNFLGAVLYCGTQCYFTSKNPKPIFYFRVISTAIMAVSSMVFGVFMVPPLTRHNRNGENIAQTFEWILVTCQLIFMLTFLHDFRRLEVEFRFKQIDPQDSNNDKISQDFDNDKKTFLSFTFFNGRKDYETIK</sequence>
<organism evidence="8 9">
    <name type="scientific">Hydra vulgaris</name>
    <name type="common">Hydra</name>
    <name type="synonym">Hydra attenuata</name>
    <dbReference type="NCBI Taxonomy" id="6087"/>
    <lineage>
        <taxon>Eukaryota</taxon>
        <taxon>Metazoa</taxon>
        <taxon>Cnidaria</taxon>
        <taxon>Hydrozoa</taxon>
        <taxon>Hydroidolina</taxon>
        <taxon>Anthoathecata</taxon>
        <taxon>Aplanulata</taxon>
        <taxon>Hydridae</taxon>
        <taxon>Hydra</taxon>
    </lineage>
</organism>
<evidence type="ECO:0000256" key="5">
    <source>
        <dbReference type="ARBA" id="ARBA00023136"/>
    </source>
</evidence>
<dbReference type="Proteomes" id="UP001652625">
    <property type="component" value="Chromosome 06"/>
</dbReference>
<feature type="transmembrane region" description="Helical" evidence="6">
    <location>
        <begin position="158"/>
        <end position="180"/>
    </location>
</feature>
<reference evidence="9" key="1">
    <citation type="submission" date="2025-08" db="UniProtKB">
        <authorList>
            <consortium name="RefSeq"/>
        </authorList>
    </citation>
    <scope>IDENTIFICATION</scope>
</reference>
<accession>A0ABM4BZA9</accession>
<comment type="subcellular location">
    <subcellularLocation>
        <location evidence="1">Endomembrane system</location>
        <topology evidence="1">Multi-pass membrane protein</topology>
    </subcellularLocation>
</comment>
<dbReference type="InterPro" id="IPR050911">
    <property type="entry name" value="DRAM/TMEM150_Autophagy_Mod"/>
</dbReference>
<dbReference type="InterPro" id="IPR019402">
    <property type="entry name" value="CWH43_N"/>
</dbReference>
<proteinExistence type="inferred from homology"/>
<feature type="transmembrane region" description="Helical" evidence="6">
    <location>
        <begin position="200"/>
        <end position="217"/>
    </location>
</feature>
<dbReference type="Pfam" id="PF10277">
    <property type="entry name" value="Frag1"/>
    <property type="match status" value="1"/>
</dbReference>
<dbReference type="PANTHER" id="PTHR21324">
    <property type="entry name" value="FASTING-INDUCIBLE INTEGRAL MEMBRANE PROTEIN TM6P1-RELATED"/>
    <property type="match status" value="1"/>
</dbReference>
<feature type="transmembrane region" description="Helical" evidence="6">
    <location>
        <begin position="128"/>
        <end position="146"/>
    </location>
</feature>
<keyword evidence="5 6" id="KW-0472">Membrane</keyword>
<keyword evidence="3 6" id="KW-0812">Transmembrane</keyword>
<feature type="transmembrane region" description="Helical" evidence="6">
    <location>
        <begin position="62"/>
        <end position="83"/>
    </location>
</feature>
<feature type="transmembrane region" description="Helical" evidence="6">
    <location>
        <begin position="12"/>
        <end position="37"/>
    </location>
</feature>
<evidence type="ECO:0000256" key="3">
    <source>
        <dbReference type="ARBA" id="ARBA00022692"/>
    </source>
</evidence>
<evidence type="ECO:0000259" key="7">
    <source>
        <dbReference type="Pfam" id="PF10277"/>
    </source>
</evidence>
<comment type="similarity">
    <text evidence="2">Belongs to the DRAM/TMEM150 family.</text>
</comment>
<evidence type="ECO:0000313" key="9">
    <source>
        <dbReference type="RefSeq" id="XP_065654601.1"/>
    </source>
</evidence>
<dbReference type="GeneID" id="105843589"/>
<protein>
    <submittedName>
        <fullName evidence="9">DNA damage-regulated autophagy modulator protein 1</fullName>
    </submittedName>
</protein>